<keyword evidence="3" id="KW-1185">Reference proteome</keyword>
<gene>
    <name evidence="2" type="primary">g8273</name>
    <name evidence="2" type="ORF">VP750_LOCUS7113</name>
</gene>
<keyword evidence="1" id="KW-0812">Transmembrane</keyword>
<dbReference type="Proteomes" id="UP001497392">
    <property type="component" value="Unassembled WGS sequence"/>
</dbReference>
<evidence type="ECO:0000313" key="3">
    <source>
        <dbReference type="Proteomes" id="UP001497392"/>
    </source>
</evidence>
<keyword evidence="1" id="KW-0472">Membrane</keyword>
<keyword evidence="1" id="KW-1133">Transmembrane helix</keyword>
<evidence type="ECO:0000313" key="2">
    <source>
        <dbReference type="EMBL" id="CAL5225454.1"/>
    </source>
</evidence>
<dbReference type="EMBL" id="CAXHTA020000012">
    <property type="protein sequence ID" value="CAL5225454.1"/>
    <property type="molecule type" value="Genomic_DNA"/>
</dbReference>
<evidence type="ECO:0000256" key="1">
    <source>
        <dbReference type="SAM" id="Phobius"/>
    </source>
</evidence>
<feature type="transmembrane region" description="Helical" evidence="1">
    <location>
        <begin position="28"/>
        <end position="49"/>
    </location>
</feature>
<reference evidence="2 3" key="1">
    <citation type="submission" date="2024-06" db="EMBL/GenBank/DDBJ databases">
        <authorList>
            <person name="Kraege A."/>
            <person name="Thomma B."/>
        </authorList>
    </citation>
    <scope>NUCLEOTIDE SEQUENCE [LARGE SCALE GENOMIC DNA]</scope>
</reference>
<accession>A0ABP1G2J1</accession>
<comment type="caution">
    <text evidence="2">The sequence shown here is derived from an EMBL/GenBank/DDBJ whole genome shotgun (WGS) entry which is preliminary data.</text>
</comment>
<sequence>MADKAGKAPLLEKRASTPAEDRTNTIRAITTILLIVALFSSLMASVSWIAEFLHENPHLRFLFPIFGGLCVMSIIPLGVYLTFQHEFPNINPIIPTHYFYLAKRCFKALQENNGKVTSKDL</sequence>
<name>A0ABP1G2J1_9CHLO</name>
<organism evidence="2 3">
    <name type="scientific">Coccomyxa viridis</name>
    <dbReference type="NCBI Taxonomy" id="1274662"/>
    <lineage>
        <taxon>Eukaryota</taxon>
        <taxon>Viridiplantae</taxon>
        <taxon>Chlorophyta</taxon>
        <taxon>core chlorophytes</taxon>
        <taxon>Trebouxiophyceae</taxon>
        <taxon>Trebouxiophyceae incertae sedis</taxon>
        <taxon>Coccomyxaceae</taxon>
        <taxon>Coccomyxa</taxon>
    </lineage>
</organism>
<proteinExistence type="predicted"/>
<feature type="transmembrane region" description="Helical" evidence="1">
    <location>
        <begin position="61"/>
        <end position="83"/>
    </location>
</feature>
<protein>
    <submittedName>
        <fullName evidence="2">G8273 protein</fullName>
    </submittedName>
</protein>